<dbReference type="InterPro" id="IPR003753">
    <property type="entry name" value="Exonuc_VII_L"/>
</dbReference>
<dbReference type="GO" id="GO:0008855">
    <property type="term" value="F:exodeoxyribonuclease VII activity"/>
    <property type="evidence" value="ECO:0007669"/>
    <property type="project" value="UniProtKB-UniRule"/>
</dbReference>
<dbReference type="GO" id="GO:0006308">
    <property type="term" value="P:DNA catabolic process"/>
    <property type="evidence" value="ECO:0007669"/>
    <property type="project" value="UniProtKB-UniRule"/>
</dbReference>
<dbReference type="GO" id="GO:0003676">
    <property type="term" value="F:nucleic acid binding"/>
    <property type="evidence" value="ECO:0007669"/>
    <property type="project" value="InterPro"/>
</dbReference>
<evidence type="ECO:0000256" key="3">
    <source>
        <dbReference type="ARBA" id="ARBA00022801"/>
    </source>
</evidence>
<evidence type="ECO:0000256" key="5">
    <source>
        <dbReference type="HAMAP-Rule" id="MF_00378"/>
    </source>
</evidence>
<evidence type="ECO:0000259" key="7">
    <source>
        <dbReference type="Pfam" id="PF02601"/>
    </source>
</evidence>
<keyword evidence="1 5" id="KW-0963">Cytoplasm</keyword>
<evidence type="ECO:0000256" key="1">
    <source>
        <dbReference type="ARBA" id="ARBA00022490"/>
    </source>
</evidence>
<evidence type="ECO:0000313" key="9">
    <source>
        <dbReference type="EMBL" id="PSR30171.1"/>
    </source>
</evidence>
<evidence type="ECO:0000259" key="8">
    <source>
        <dbReference type="Pfam" id="PF13742"/>
    </source>
</evidence>
<comment type="subcellular location">
    <subcellularLocation>
        <location evidence="5 6">Cytoplasm</location>
    </subcellularLocation>
</comment>
<evidence type="ECO:0000256" key="4">
    <source>
        <dbReference type="ARBA" id="ARBA00022839"/>
    </source>
</evidence>
<dbReference type="HAMAP" id="MF_00378">
    <property type="entry name" value="Exonuc_7_L"/>
    <property type="match status" value="1"/>
</dbReference>
<dbReference type="GO" id="GO:0005737">
    <property type="term" value="C:cytoplasm"/>
    <property type="evidence" value="ECO:0007669"/>
    <property type="project" value="UniProtKB-SubCell"/>
</dbReference>
<evidence type="ECO:0000313" key="10">
    <source>
        <dbReference type="Proteomes" id="UP000242972"/>
    </source>
</evidence>
<comment type="similarity">
    <text evidence="5 6">Belongs to the XseA family.</text>
</comment>
<keyword evidence="3 5" id="KW-0378">Hydrolase</keyword>
<comment type="catalytic activity">
    <reaction evidence="5 6">
        <text>Exonucleolytic cleavage in either 5'- to 3'- or 3'- to 5'-direction to yield nucleoside 5'-phosphates.</text>
        <dbReference type="EC" id="3.1.11.6"/>
    </reaction>
</comment>
<keyword evidence="2 5" id="KW-0540">Nuclease</keyword>
<gene>
    <name evidence="5 9" type="primary">xseA</name>
    <name evidence="9" type="ORF">C7B46_18230</name>
</gene>
<comment type="function">
    <text evidence="5">Bidirectionally degrades single-stranded DNA into large acid-insoluble oligonucleotides, which are then degraded further into small acid-soluble oligonucleotides.</text>
</comment>
<dbReference type="GO" id="GO:0009318">
    <property type="term" value="C:exodeoxyribonuclease VII complex"/>
    <property type="evidence" value="ECO:0007669"/>
    <property type="project" value="UniProtKB-UniRule"/>
</dbReference>
<dbReference type="Proteomes" id="UP000242972">
    <property type="component" value="Unassembled WGS sequence"/>
</dbReference>
<name>A0A2T2X6N8_9FIRM</name>
<dbReference type="InterPro" id="IPR020579">
    <property type="entry name" value="Exonuc_VII_lsu_C"/>
</dbReference>
<dbReference type="PANTHER" id="PTHR30008">
    <property type="entry name" value="EXODEOXYRIBONUCLEASE 7 LARGE SUBUNIT"/>
    <property type="match status" value="1"/>
</dbReference>
<feature type="domain" description="Exonuclease VII large subunit C-terminal" evidence="7">
    <location>
        <begin position="130"/>
        <end position="327"/>
    </location>
</feature>
<keyword evidence="4 5" id="KW-0269">Exonuclease</keyword>
<sequence length="392" mass="42701">MTSVSVAEPVSVSVLVGQIKATVEPAFRTVWVQGELTGVKHHPSGHWYFALKDETAQLRGVLFKGSAVRLAFPLKDGMTVAMRGRLGVYERDGQTQLYAETVEALGAGAQRLALEALYRQLKAEGVFDHPKRSWPRIPHGVAVITAESGAARRDIEAVAGRRCPGIRLDLIPAVVQGTQAVDALVQALAHVDPARHAVVIIGRGGGATEDLQAFNAEAVVRAVAASPVPVISAVGHEIDTTLTDLAADRRAPTPSAAAELAIPDLAALQQEFTQAHARFQTAWHAYRTRLQDRWQRVAQHPLITNPALLAEGYRLRWERGVERWDRAWMTWVERRRQAVALMAVRVQALDPTAILGRGYAYVTNAAGQVVTAATAADTVQVHWHDGTVPYHR</sequence>
<comment type="subunit">
    <text evidence="5">Heterooligomer composed of large and small subunits.</text>
</comment>
<dbReference type="CDD" id="cd04489">
    <property type="entry name" value="ExoVII_LU_OBF"/>
    <property type="match status" value="1"/>
</dbReference>
<dbReference type="NCBIfam" id="TIGR00237">
    <property type="entry name" value="xseA"/>
    <property type="match status" value="1"/>
</dbReference>
<dbReference type="PANTHER" id="PTHR30008:SF0">
    <property type="entry name" value="EXODEOXYRIBONUCLEASE 7 LARGE SUBUNIT"/>
    <property type="match status" value="1"/>
</dbReference>
<evidence type="ECO:0000256" key="6">
    <source>
        <dbReference type="RuleBase" id="RU004355"/>
    </source>
</evidence>
<dbReference type="EMBL" id="PXYW01000084">
    <property type="protein sequence ID" value="PSR30171.1"/>
    <property type="molecule type" value="Genomic_DNA"/>
</dbReference>
<feature type="domain" description="OB-fold nucleic acid binding" evidence="8">
    <location>
        <begin position="11"/>
        <end position="102"/>
    </location>
</feature>
<proteinExistence type="inferred from homology"/>
<comment type="caution">
    <text evidence="9">The sequence shown here is derived from an EMBL/GenBank/DDBJ whole genome shotgun (WGS) entry which is preliminary data.</text>
</comment>
<accession>A0A2T2X6N8</accession>
<evidence type="ECO:0000256" key="2">
    <source>
        <dbReference type="ARBA" id="ARBA00022722"/>
    </source>
</evidence>
<organism evidence="9 10">
    <name type="scientific">Sulfobacillus benefaciens</name>
    <dbReference type="NCBI Taxonomy" id="453960"/>
    <lineage>
        <taxon>Bacteria</taxon>
        <taxon>Bacillati</taxon>
        <taxon>Bacillota</taxon>
        <taxon>Clostridia</taxon>
        <taxon>Eubacteriales</taxon>
        <taxon>Clostridiales Family XVII. Incertae Sedis</taxon>
        <taxon>Sulfobacillus</taxon>
    </lineage>
</organism>
<protein>
    <recommendedName>
        <fullName evidence="5">Exodeoxyribonuclease 7 large subunit</fullName>
        <ecNumber evidence="5">3.1.11.6</ecNumber>
    </recommendedName>
    <alternativeName>
        <fullName evidence="5">Exodeoxyribonuclease VII large subunit</fullName>
        <shortName evidence="5">Exonuclease VII large subunit</shortName>
    </alternativeName>
</protein>
<dbReference type="Pfam" id="PF02601">
    <property type="entry name" value="Exonuc_VII_L"/>
    <property type="match status" value="1"/>
</dbReference>
<dbReference type="AlphaFoldDB" id="A0A2T2X6N8"/>
<dbReference type="InterPro" id="IPR025824">
    <property type="entry name" value="OB-fold_nuc-bd_dom"/>
</dbReference>
<dbReference type="EC" id="3.1.11.6" evidence="5"/>
<dbReference type="Pfam" id="PF13742">
    <property type="entry name" value="tRNA_anti_2"/>
    <property type="match status" value="1"/>
</dbReference>
<reference evidence="9 10" key="1">
    <citation type="journal article" date="2014" name="BMC Genomics">
        <title>Comparison of environmental and isolate Sulfobacillus genomes reveals diverse carbon, sulfur, nitrogen, and hydrogen metabolisms.</title>
        <authorList>
            <person name="Justice N.B."/>
            <person name="Norman A."/>
            <person name="Brown C.T."/>
            <person name="Singh A."/>
            <person name="Thomas B.C."/>
            <person name="Banfield J.F."/>
        </authorList>
    </citation>
    <scope>NUCLEOTIDE SEQUENCE [LARGE SCALE GENOMIC DNA]</scope>
    <source>
        <strain evidence="9">AMDSBA4</strain>
    </source>
</reference>